<keyword evidence="7 8" id="KW-0501">Molybdenum cofactor biosynthesis</keyword>
<keyword evidence="4 8" id="KW-0547">Nucleotide-binding</keyword>
<feature type="binding site" evidence="8">
    <location>
        <position position="58"/>
    </location>
    <ligand>
        <name>GTP</name>
        <dbReference type="ChEBI" id="CHEBI:37565"/>
    </ligand>
</feature>
<comment type="similarity">
    <text evidence="8">Belongs to the MobA family.</text>
</comment>
<accession>A0A1B4V8F0</accession>
<dbReference type="RefSeq" id="WP_096461369.1">
    <property type="nucleotide sequence ID" value="NZ_AP014936.1"/>
</dbReference>
<dbReference type="KEGG" id="sva:SVA_2352"/>
<dbReference type="PANTHER" id="PTHR19136:SF81">
    <property type="entry name" value="MOLYBDENUM COFACTOR GUANYLYLTRANSFERASE"/>
    <property type="match status" value="1"/>
</dbReference>
<dbReference type="GO" id="GO:0061603">
    <property type="term" value="F:molybdenum cofactor guanylyltransferase activity"/>
    <property type="evidence" value="ECO:0007669"/>
    <property type="project" value="UniProtKB-EC"/>
</dbReference>
<dbReference type="GO" id="GO:0005737">
    <property type="term" value="C:cytoplasm"/>
    <property type="evidence" value="ECO:0007669"/>
    <property type="project" value="UniProtKB-SubCell"/>
</dbReference>
<evidence type="ECO:0000256" key="7">
    <source>
        <dbReference type="ARBA" id="ARBA00023150"/>
    </source>
</evidence>
<comment type="function">
    <text evidence="8">Transfers a GMP moiety from GTP to Mo-molybdopterin (Mo-MPT) cofactor (Moco or molybdenum cofactor) to form Mo-molybdopterin guanine dinucleotide (Mo-MGD) cofactor.</text>
</comment>
<dbReference type="GO" id="GO:0046872">
    <property type="term" value="F:metal ion binding"/>
    <property type="evidence" value="ECO:0007669"/>
    <property type="project" value="UniProtKB-KW"/>
</dbReference>
<dbReference type="InterPro" id="IPR025877">
    <property type="entry name" value="MobA-like_NTP_Trfase"/>
</dbReference>
<gene>
    <name evidence="8" type="primary">mobA</name>
    <name evidence="10" type="ORF">SVA_2352</name>
</gene>
<dbReference type="InterPro" id="IPR029044">
    <property type="entry name" value="Nucleotide-diphossugar_trans"/>
</dbReference>
<dbReference type="OrthoDB" id="9788394at2"/>
<feature type="binding site" evidence="8">
    <location>
        <position position="106"/>
    </location>
    <ligand>
        <name>Mg(2+)</name>
        <dbReference type="ChEBI" id="CHEBI:18420"/>
    </ligand>
</feature>
<evidence type="ECO:0000313" key="11">
    <source>
        <dbReference type="Proteomes" id="UP000218899"/>
    </source>
</evidence>
<keyword evidence="11" id="KW-1185">Reference proteome</keyword>
<keyword evidence="1 8" id="KW-0963">Cytoplasm</keyword>
<dbReference type="GO" id="GO:0005525">
    <property type="term" value="F:GTP binding"/>
    <property type="evidence" value="ECO:0007669"/>
    <property type="project" value="UniProtKB-UniRule"/>
</dbReference>
<evidence type="ECO:0000313" key="10">
    <source>
        <dbReference type="EMBL" id="BAU48902.1"/>
    </source>
</evidence>
<dbReference type="Gene3D" id="3.90.550.10">
    <property type="entry name" value="Spore Coat Polysaccharide Biosynthesis Protein SpsA, Chain A"/>
    <property type="match status" value="1"/>
</dbReference>
<protein>
    <recommendedName>
        <fullName evidence="8">Molybdenum cofactor guanylyltransferase</fullName>
        <shortName evidence="8">MoCo guanylyltransferase</shortName>
        <ecNumber evidence="8">2.7.7.77</ecNumber>
    </recommendedName>
    <alternativeName>
        <fullName evidence="8">GTP:molybdopterin guanylyltransferase</fullName>
    </alternativeName>
    <alternativeName>
        <fullName evidence="8">Mo-MPT guanylyltransferase</fullName>
    </alternativeName>
    <alternativeName>
        <fullName evidence="8">Molybdopterin guanylyltransferase</fullName>
    </alternativeName>
    <alternativeName>
        <fullName evidence="8">Molybdopterin-guanine dinucleotide synthase</fullName>
        <shortName evidence="8">MGD synthase</shortName>
    </alternativeName>
</protein>
<sequence length="207" mass="22088">MEGQASLPLDDITGLVLAGGRAQRMGGVDKGLVTLAGRPMVAHVLAALRAQVGAILINANRHLEQYAAFGHPLVADRHEGFLGPLAGLAAGFDAAGSEYVVTVPCDSPLLGPDLVARLARALTENRADISFAHDGERAHPVFALVRRRLREDLDAYLAAGGRKIDLWFARHPHVAADFSDCPDTFINVNSPEEREMLEARLAEGAPC</sequence>
<evidence type="ECO:0000256" key="5">
    <source>
        <dbReference type="ARBA" id="ARBA00022842"/>
    </source>
</evidence>
<keyword evidence="3 8" id="KW-0479">Metal-binding</keyword>
<reference evidence="10 11" key="1">
    <citation type="submission" date="2015-08" db="EMBL/GenBank/DDBJ databases">
        <title>Complete genome sequence of Sulfurifustis variabilis.</title>
        <authorList>
            <person name="Miura A."/>
            <person name="Kojima H."/>
            <person name="Fukui M."/>
        </authorList>
    </citation>
    <scope>NUCLEOTIDE SEQUENCE [LARGE SCALE GENOMIC DNA]</scope>
    <source>
        <strain evidence="11">skN76</strain>
    </source>
</reference>
<evidence type="ECO:0000256" key="6">
    <source>
        <dbReference type="ARBA" id="ARBA00023134"/>
    </source>
</evidence>
<organism evidence="10 11">
    <name type="scientific">Sulfurifustis variabilis</name>
    <dbReference type="NCBI Taxonomy" id="1675686"/>
    <lineage>
        <taxon>Bacteria</taxon>
        <taxon>Pseudomonadati</taxon>
        <taxon>Pseudomonadota</taxon>
        <taxon>Gammaproteobacteria</taxon>
        <taxon>Acidiferrobacterales</taxon>
        <taxon>Acidiferrobacteraceae</taxon>
        <taxon>Sulfurifustis</taxon>
    </lineage>
</organism>
<evidence type="ECO:0000256" key="2">
    <source>
        <dbReference type="ARBA" id="ARBA00022679"/>
    </source>
</evidence>
<dbReference type="HAMAP" id="MF_00316">
    <property type="entry name" value="MobA"/>
    <property type="match status" value="1"/>
</dbReference>
<evidence type="ECO:0000256" key="4">
    <source>
        <dbReference type="ARBA" id="ARBA00022741"/>
    </source>
</evidence>
<dbReference type="NCBIfam" id="TIGR02665">
    <property type="entry name" value="molyb_mobA"/>
    <property type="match status" value="1"/>
</dbReference>
<comment type="domain">
    <text evidence="8">The N-terminal domain determines nucleotide recognition and specific binding, while the C-terminal domain determines the specific binding to the target protein.</text>
</comment>
<evidence type="ECO:0000256" key="3">
    <source>
        <dbReference type="ARBA" id="ARBA00022723"/>
    </source>
</evidence>
<feature type="binding site" evidence="8">
    <location>
        <position position="106"/>
    </location>
    <ligand>
        <name>GTP</name>
        <dbReference type="ChEBI" id="CHEBI:37565"/>
    </ligand>
</feature>
<comment type="cofactor">
    <cofactor evidence="8">
        <name>Mg(2+)</name>
        <dbReference type="ChEBI" id="CHEBI:18420"/>
    </cofactor>
</comment>
<name>A0A1B4V8F0_9GAMM</name>
<evidence type="ECO:0000259" key="9">
    <source>
        <dbReference type="Pfam" id="PF12804"/>
    </source>
</evidence>
<keyword evidence="5 8" id="KW-0460">Magnesium</keyword>
<comment type="subcellular location">
    <subcellularLocation>
        <location evidence="8">Cytoplasm</location>
    </subcellularLocation>
</comment>
<dbReference type="SUPFAM" id="SSF53448">
    <property type="entry name" value="Nucleotide-diphospho-sugar transferases"/>
    <property type="match status" value="1"/>
</dbReference>
<dbReference type="PANTHER" id="PTHR19136">
    <property type="entry name" value="MOLYBDENUM COFACTOR GUANYLYLTRANSFERASE"/>
    <property type="match status" value="1"/>
</dbReference>
<dbReference type="EC" id="2.7.7.77" evidence="8"/>
<dbReference type="AlphaFoldDB" id="A0A1B4V8F0"/>
<comment type="subunit">
    <text evidence="8">Monomer.</text>
</comment>
<keyword evidence="6 8" id="KW-0342">GTP-binding</keyword>
<dbReference type="Pfam" id="PF12804">
    <property type="entry name" value="NTP_transf_3"/>
    <property type="match status" value="1"/>
</dbReference>
<feature type="domain" description="MobA-like NTP transferase" evidence="9">
    <location>
        <begin position="14"/>
        <end position="164"/>
    </location>
</feature>
<feature type="binding site" evidence="8">
    <location>
        <position position="76"/>
    </location>
    <ligand>
        <name>GTP</name>
        <dbReference type="ChEBI" id="CHEBI:37565"/>
    </ligand>
</feature>
<dbReference type="EMBL" id="AP014936">
    <property type="protein sequence ID" value="BAU48902.1"/>
    <property type="molecule type" value="Genomic_DNA"/>
</dbReference>
<evidence type="ECO:0000256" key="8">
    <source>
        <dbReference type="HAMAP-Rule" id="MF_00316"/>
    </source>
</evidence>
<dbReference type="InterPro" id="IPR013482">
    <property type="entry name" value="Molybde_CF_guanTrfase"/>
</dbReference>
<dbReference type="Proteomes" id="UP000218899">
    <property type="component" value="Chromosome"/>
</dbReference>
<comment type="catalytic activity">
    <reaction evidence="8">
        <text>Mo-molybdopterin + GTP + H(+) = Mo-molybdopterin guanine dinucleotide + diphosphate</text>
        <dbReference type="Rhea" id="RHEA:34243"/>
        <dbReference type="ChEBI" id="CHEBI:15378"/>
        <dbReference type="ChEBI" id="CHEBI:33019"/>
        <dbReference type="ChEBI" id="CHEBI:37565"/>
        <dbReference type="ChEBI" id="CHEBI:71302"/>
        <dbReference type="ChEBI" id="CHEBI:71310"/>
        <dbReference type="EC" id="2.7.7.77"/>
    </reaction>
</comment>
<evidence type="ECO:0000256" key="1">
    <source>
        <dbReference type="ARBA" id="ARBA00022490"/>
    </source>
</evidence>
<feature type="binding site" evidence="8">
    <location>
        <begin position="17"/>
        <end position="19"/>
    </location>
    <ligand>
        <name>GTP</name>
        <dbReference type="ChEBI" id="CHEBI:37565"/>
    </ligand>
</feature>
<dbReference type="GO" id="GO:1902758">
    <property type="term" value="P:bis(molybdopterin guanine dinucleotide)molybdenum biosynthetic process"/>
    <property type="evidence" value="ECO:0007669"/>
    <property type="project" value="TreeGrafter"/>
</dbReference>
<feature type="binding site" evidence="8">
    <location>
        <position position="30"/>
    </location>
    <ligand>
        <name>GTP</name>
        <dbReference type="ChEBI" id="CHEBI:37565"/>
    </ligand>
</feature>
<proteinExistence type="inferred from homology"/>
<keyword evidence="2 8" id="KW-0808">Transferase</keyword>
<dbReference type="CDD" id="cd02503">
    <property type="entry name" value="MobA"/>
    <property type="match status" value="1"/>
</dbReference>